<sequence>MIIINGKTQTMVVFGNVTQEQFQTFMAHMGAAIAKWHSEGCPQSGDFA</sequence>
<dbReference type="Proteomes" id="UP000031205">
    <property type="component" value="Segment"/>
</dbReference>
<reference evidence="1 2" key="1">
    <citation type="submission" date="2014-05" db="EMBL/GenBank/DDBJ databases">
        <title>Complete Genome Sequence of vBDshPR2C, a New N4-Like Lytic Phage Infecting Dinoroseobacter shibae.</title>
        <authorList>
            <person name="Cai L."/>
            <person name="Zhang R."/>
            <person name="Jiao N."/>
        </authorList>
    </citation>
    <scope>NUCLEOTIDE SEQUENCE [LARGE SCALE GENOMIC DNA]</scope>
</reference>
<organism evidence="1 2">
    <name type="scientific">Dinoroseobacter phage vBDshPR2C</name>
    <dbReference type="NCBI Taxonomy" id="1498169"/>
    <lineage>
        <taxon>Viruses</taxon>
        <taxon>Duplodnaviria</taxon>
        <taxon>Heunggongvirae</taxon>
        <taxon>Uroviricota</taxon>
        <taxon>Caudoviricetes</taxon>
        <taxon>Schitoviridae</taxon>
        <taxon>Rhodovirinae</taxon>
        <taxon>Baltimorevirus</taxon>
        <taxon>Baltimorevirus DFL12</taxon>
    </lineage>
</organism>
<evidence type="ECO:0000313" key="2">
    <source>
        <dbReference type="Proteomes" id="UP000031205"/>
    </source>
</evidence>
<gene>
    <name evidence="1" type="ORF">vBDshPR2C_12</name>
</gene>
<proteinExistence type="predicted"/>
<name>A0A0A7CI32_9CAUD</name>
<evidence type="ECO:0000313" key="1">
    <source>
        <dbReference type="EMBL" id="AID16828.1"/>
    </source>
</evidence>
<dbReference type="EMBL" id="KJ803031">
    <property type="protein sequence ID" value="AID16828.1"/>
    <property type="molecule type" value="Genomic_DNA"/>
</dbReference>
<accession>A0A0A7CI32</accession>
<protein>
    <submittedName>
        <fullName evidence="1">Uncharacterized protein</fullName>
    </submittedName>
</protein>